<feature type="domain" description="Glycosyl transferase family 1" evidence="1">
    <location>
        <begin position="217"/>
        <end position="383"/>
    </location>
</feature>
<sequence length="406" mass="45695">MRIVYLCQHFPPETGAPQIRVYEVSKELLAQGHDIQVVTAFPHHPHGIIPDEYKGKKYEFEKWDGIPVHRTWIYPSKKGTFYKRLVSYFSFTFSSFYGLMKTGKVDVIIVNSPPIFLGLTGLLGAKLKGAKFVFNVADVWPESAVKLGLVKNKFFIKLAEILESFLYKHSWKIATATDGIKSYIINHSQPEDKVFVLPNGVNTTFFQPEEKNAEYVEKFNLQDKFVFSYGGNLGYAQGLEFILYAAKKMQETVPNAFFLIAGAGPEEQKLHELAKELGLMNIAFLGHLPLKEMPKLFSVTDVSIVPLRDIQLFEGARPSKIFPAASSGVPVLYCGKGESAEIVTKNNIGLVAMPENVDSIADTMFSFVEMDEAVRTEMKECGRNLALNEYSWVSIVKDLLHNLTKK</sequence>
<evidence type="ECO:0000313" key="3">
    <source>
        <dbReference type="EMBL" id="SFQ53218.1"/>
    </source>
</evidence>
<dbReference type="OrthoDB" id="9811902at2"/>
<dbReference type="Pfam" id="PF13579">
    <property type="entry name" value="Glyco_trans_4_4"/>
    <property type="match status" value="1"/>
</dbReference>
<dbReference type="CDD" id="cd03794">
    <property type="entry name" value="GT4_WbuB-like"/>
    <property type="match status" value="1"/>
</dbReference>
<keyword evidence="4" id="KW-1185">Reference proteome</keyword>
<accession>A0A1I5ZA18</accession>
<dbReference type="InterPro" id="IPR050194">
    <property type="entry name" value="Glycosyltransferase_grp1"/>
</dbReference>
<dbReference type="Pfam" id="PF00534">
    <property type="entry name" value="Glycos_transf_1"/>
    <property type="match status" value="1"/>
</dbReference>
<dbReference type="Proteomes" id="UP000198734">
    <property type="component" value="Unassembled WGS sequence"/>
</dbReference>
<dbReference type="SUPFAM" id="SSF53756">
    <property type="entry name" value="UDP-Glycosyltransferase/glycogen phosphorylase"/>
    <property type="match status" value="1"/>
</dbReference>
<evidence type="ECO:0000313" key="4">
    <source>
        <dbReference type="Proteomes" id="UP000198734"/>
    </source>
</evidence>
<evidence type="ECO:0000259" key="1">
    <source>
        <dbReference type="Pfam" id="PF00534"/>
    </source>
</evidence>
<dbReference type="RefSeq" id="WP_093537263.1">
    <property type="nucleotide sequence ID" value="NZ_FOXU01000004.1"/>
</dbReference>
<organism evidence="3 4">
    <name type="scientific">Psychrobacillus psychrotolerans</name>
    <dbReference type="NCBI Taxonomy" id="126156"/>
    <lineage>
        <taxon>Bacteria</taxon>
        <taxon>Bacillati</taxon>
        <taxon>Bacillota</taxon>
        <taxon>Bacilli</taxon>
        <taxon>Bacillales</taxon>
        <taxon>Bacillaceae</taxon>
        <taxon>Psychrobacillus</taxon>
    </lineage>
</organism>
<keyword evidence="3" id="KW-0808">Transferase</keyword>
<dbReference type="GO" id="GO:0016758">
    <property type="term" value="F:hexosyltransferase activity"/>
    <property type="evidence" value="ECO:0007669"/>
    <property type="project" value="TreeGrafter"/>
</dbReference>
<reference evidence="4" key="1">
    <citation type="submission" date="2016-10" db="EMBL/GenBank/DDBJ databases">
        <authorList>
            <person name="Varghese N."/>
            <person name="Submissions S."/>
        </authorList>
    </citation>
    <scope>NUCLEOTIDE SEQUENCE [LARGE SCALE GENOMIC DNA]</scope>
    <source>
        <strain evidence="4">DSM 11706</strain>
    </source>
</reference>
<evidence type="ECO:0000259" key="2">
    <source>
        <dbReference type="Pfam" id="PF13579"/>
    </source>
</evidence>
<dbReference type="EMBL" id="FOXU01000004">
    <property type="protein sequence ID" value="SFQ53218.1"/>
    <property type="molecule type" value="Genomic_DNA"/>
</dbReference>
<proteinExistence type="predicted"/>
<feature type="domain" description="Glycosyltransferase subfamily 4-like N-terminal" evidence="2">
    <location>
        <begin position="16"/>
        <end position="200"/>
    </location>
</feature>
<dbReference type="Gene3D" id="3.40.50.2000">
    <property type="entry name" value="Glycogen Phosphorylase B"/>
    <property type="match status" value="2"/>
</dbReference>
<dbReference type="InterPro" id="IPR028098">
    <property type="entry name" value="Glyco_trans_4-like_N"/>
</dbReference>
<protein>
    <submittedName>
        <fullName evidence="3">Glycosyltransferase involved in cell wall bisynthesis</fullName>
    </submittedName>
</protein>
<name>A0A1I5ZA18_9BACI</name>
<dbReference type="PANTHER" id="PTHR45947:SF3">
    <property type="entry name" value="SULFOQUINOVOSYL TRANSFERASE SQD2"/>
    <property type="match status" value="1"/>
</dbReference>
<dbReference type="AlphaFoldDB" id="A0A1I5ZA18"/>
<dbReference type="PANTHER" id="PTHR45947">
    <property type="entry name" value="SULFOQUINOVOSYL TRANSFERASE SQD2"/>
    <property type="match status" value="1"/>
</dbReference>
<gene>
    <name evidence="3" type="ORF">SAMN05421670_2545</name>
</gene>
<dbReference type="STRING" id="126156.SAMN05421670_2545"/>
<dbReference type="InterPro" id="IPR001296">
    <property type="entry name" value="Glyco_trans_1"/>
</dbReference>